<dbReference type="GO" id="GO:0003700">
    <property type="term" value="F:DNA-binding transcription factor activity"/>
    <property type="evidence" value="ECO:0007669"/>
    <property type="project" value="InterPro"/>
</dbReference>
<evidence type="ECO:0000313" key="4">
    <source>
        <dbReference type="Proteomes" id="UP000694843"/>
    </source>
</evidence>
<proteinExistence type="predicted"/>
<feature type="domain" description="BZIP" evidence="3">
    <location>
        <begin position="482"/>
        <end position="545"/>
    </location>
</feature>
<accession>A0A979FNK1</accession>
<keyword evidence="1" id="KW-0175">Coiled coil</keyword>
<dbReference type="CDD" id="cd14686">
    <property type="entry name" value="bZIP"/>
    <property type="match status" value="1"/>
</dbReference>
<feature type="region of interest" description="Disordered" evidence="2">
    <location>
        <begin position="303"/>
        <end position="324"/>
    </location>
</feature>
<dbReference type="InterPro" id="IPR004827">
    <property type="entry name" value="bZIP"/>
</dbReference>
<evidence type="ECO:0000259" key="3">
    <source>
        <dbReference type="PROSITE" id="PS50217"/>
    </source>
</evidence>
<dbReference type="Proteomes" id="UP000694843">
    <property type="component" value="Unplaced"/>
</dbReference>
<evidence type="ECO:0000256" key="2">
    <source>
        <dbReference type="SAM" id="MobiDB-lite"/>
    </source>
</evidence>
<evidence type="ECO:0000256" key="1">
    <source>
        <dbReference type="SAM" id="Coils"/>
    </source>
</evidence>
<feature type="coiled-coil region" evidence="1">
    <location>
        <begin position="500"/>
        <end position="534"/>
    </location>
</feature>
<dbReference type="RefSeq" id="XP_047738643.1">
    <property type="nucleotide sequence ID" value="XM_047882687.1"/>
</dbReference>
<dbReference type="KEGG" id="hazt:108678532"/>
<dbReference type="GeneID" id="108678532"/>
<gene>
    <name evidence="5" type="primary">LOC108678532</name>
</gene>
<keyword evidence="4" id="KW-1185">Reference proteome</keyword>
<dbReference type="AlphaFoldDB" id="A0A979FNK1"/>
<name>A0A979FNK1_HYAAZ</name>
<reference evidence="5" key="1">
    <citation type="submission" date="2025-08" db="UniProtKB">
        <authorList>
            <consortium name="RefSeq"/>
        </authorList>
    </citation>
    <scope>IDENTIFICATION</scope>
    <source>
        <tissue evidence="5">Whole organism</tissue>
    </source>
</reference>
<dbReference type="PROSITE" id="PS50217">
    <property type="entry name" value="BZIP"/>
    <property type="match status" value="1"/>
</dbReference>
<feature type="region of interest" description="Disordered" evidence="2">
    <location>
        <begin position="434"/>
        <end position="453"/>
    </location>
</feature>
<feature type="compositionally biased region" description="Polar residues" evidence="2">
    <location>
        <begin position="438"/>
        <end position="450"/>
    </location>
</feature>
<sequence length="561" mass="63008">MMNKTNENSALYKALVGERSHSTDSFRSHSALQKAASSPLVWQEKSAHSSDVHEYLVSSSSTIEVSAPPRYFSKKYFPSNRVEIRPNDLACEEQLVYAVTHCETDRGFGLVKNNKIIEGGSRSADRVSDVWSDHAGVVRPHIICFEKKVDSGSSSLRERCRRNESYEIVSRVKTECTDDQVLDYPAIDTERRPVSASQANLFSENHVGIRTEIQRSLSDDGPRPQECMPLDLSMATRRSSVESDTQTSLFIKKERPLSIEQLYDATSVDGYCTPGEAGLPPKMNLLQLADAVTYIIENDPQTSETFYSSRSSPSSFSDTNSSNSVDEKISLNEYRLSGPAIEFLTESRDGMEEESKVIKYEVSDSFQPEGIILNSNVLGDRVYLENGVNLVHQEMPTGHVDDCETSPTLIECGQGLALQSSARYVHVVSKNSAMPPRLNSTKPNSMTSGSRLGGTVIVSNMGLDSKRRLRLAKAEYESMSEEDRRVRHRVLDNQRSKQYRERRRRMVSLLQNEIAQLEEKNKSLKDTVQILERHFEIMKSAVQRTMLGQHLNEPILVSALC</sequence>
<protein>
    <submittedName>
        <fullName evidence="5">Uncharacterized protein LOC108678532</fullName>
    </submittedName>
</protein>
<evidence type="ECO:0000313" key="5">
    <source>
        <dbReference type="RefSeq" id="XP_047738643.1"/>
    </source>
</evidence>
<organism evidence="4 5">
    <name type="scientific">Hyalella azteca</name>
    <name type="common">Amphipod</name>
    <dbReference type="NCBI Taxonomy" id="294128"/>
    <lineage>
        <taxon>Eukaryota</taxon>
        <taxon>Metazoa</taxon>
        <taxon>Ecdysozoa</taxon>
        <taxon>Arthropoda</taxon>
        <taxon>Crustacea</taxon>
        <taxon>Multicrustacea</taxon>
        <taxon>Malacostraca</taxon>
        <taxon>Eumalacostraca</taxon>
        <taxon>Peracarida</taxon>
        <taxon>Amphipoda</taxon>
        <taxon>Senticaudata</taxon>
        <taxon>Talitrida</taxon>
        <taxon>Talitroidea</taxon>
        <taxon>Hyalellidae</taxon>
        <taxon>Hyalella</taxon>
    </lineage>
</organism>